<comment type="caution">
    <text evidence="1">The sequence shown here is derived from an EMBL/GenBank/DDBJ whole genome shotgun (WGS) entry which is preliminary data.</text>
</comment>
<organism evidence="1 2">
    <name type="scientific">Christensenella tenuis</name>
    <dbReference type="NCBI Taxonomy" id="2763033"/>
    <lineage>
        <taxon>Bacteria</taxon>
        <taxon>Bacillati</taxon>
        <taxon>Bacillota</taxon>
        <taxon>Clostridia</taxon>
        <taxon>Christensenellales</taxon>
        <taxon>Christensenellaceae</taxon>
        <taxon>Christensenella</taxon>
    </lineage>
</organism>
<protein>
    <submittedName>
        <fullName evidence="1">TnpV protein</fullName>
    </submittedName>
</protein>
<dbReference type="EMBL" id="JACOON010000005">
    <property type="protein sequence ID" value="MBC5648749.1"/>
    <property type="molecule type" value="Genomic_DNA"/>
</dbReference>
<proteinExistence type="predicted"/>
<sequence length="116" mass="13399">MEITYKEKNGQMIPELTMPRQPQEKIGKYGRMRRTFLKDHRKGLYNSLLLNGKLTEHLIEVDRKVRGIVELTITKMAQDGGVTEELKASDPMKWTGLMNNLKQAAEEAVIHDLIYN</sequence>
<keyword evidence="2" id="KW-1185">Reference proteome</keyword>
<reference evidence="1 2" key="1">
    <citation type="submission" date="2020-08" db="EMBL/GenBank/DDBJ databases">
        <title>Genome public.</title>
        <authorList>
            <person name="Liu C."/>
            <person name="Sun Q."/>
        </authorList>
    </citation>
    <scope>NUCLEOTIDE SEQUENCE [LARGE SCALE GENOMIC DNA]</scope>
    <source>
        <strain evidence="1 2">NSJ-35</strain>
    </source>
</reference>
<dbReference type="Proteomes" id="UP000606889">
    <property type="component" value="Unassembled WGS sequence"/>
</dbReference>
<evidence type="ECO:0000313" key="1">
    <source>
        <dbReference type="EMBL" id="MBC5648749.1"/>
    </source>
</evidence>
<accession>A0ABR7EG65</accession>
<evidence type="ECO:0000313" key="2">
    <source>
        <dbReference type="Proteomes" id="UP000606889"/>
    </source>
</evidence>
<gene>
    <name evidence="1" type="ORF">H8S18_10415</name>
</gene>
<name>A0ABR7EG65_9FIRM</name>
<dbReference type="InterPro" id="IPR026989">
    <property type="entry name" value="TnpV"/>
</dbReference>
<dbReference type="Pfam" id="PF14198">
    <property type="entry name" value="TnpV"/>
    <property type="match status" value="1"/>
</dbReference>